<dbReference type="SUPFAM" id="SSF51556">
    <property type="entry name" value="Metallo-dependent hydrolases"/>
    <property type="match status" value="2"/>
</dbReference>
<name>G0V7N9_NAUCA</name>
<dbReference type="GeneID" id="96900966"/>
<reference evidence="3 4" key="1">
    <citation type="journal article" date="2011" name="Proc. Natl. Acad. Sci. U.S.A.">
        <title>Evolutionary erosion of yeast sex chromosomes by mating-type switching accidents.</title>
        <authorList>
            <person name="Gordon J.L."/>
            <person name="Armisen D."/>
            <person name="Proux-Wera E."/>
            <person name="Oheigeartaigh S.S."/>
            <person name="Byrne K.P."/>
            <person name="Wolfe K.H."/>
        </authorList>
    </citation>
    <scope>NUCLEOTIDE SEQUENCE [LARGE SCALE GENOMIC DNA]</scope>
    <source>
        <strain evidence="4">ATCC 76901 / BCRC 22586 / CBS 4309 / NBRC 1992 / NRRL Y-12630</strain>
    </source>
</reference>
<sequence>MTQSLHRRPSLLFDDYEKTIIIPEQEGHTRAPILPTIIEPSESSFEKSENEDASKKKKDRPYPKDVSIDDMDMISLNTSFDRQMILGSPMYLDPLEETNRINPVILRLQNEDKKAIHHYSRSVPSDASNFHLEEIQNSENPFASIVEMRSKYILSSAQDSSSNAKNDVKNWLLYPEPLPKFWKFEYDKRFNGDYLSANHLSNQDELDINFTPDPTPLPELETLPQSNTVHIFTKNGKKIHFTGEYFDLDQYSKLEKKTKSRNTLSPMAQLHSSQNQLSIPTFDEFKSDFSFIIDTIQSHKLNEIAEKRLQYLLDKFELFQYLSSKSEIQENKLVPYRDFYNSRKIDMDYLLSGCVTQRQLSEFIWEKINLEPNRPVYIHPKTKEILTLKQIFEISCAPEESMSIGLKVIEDEFLEWYQETYLLQDHLIPGLVDPYTLPSKKMRFFLLTQVFLEFDNFIKGEYLAELIIRYIINPIEKSKYQLIQMSVDFQFYPECPDYNETENWWNKFSDWLSRWNLISYNIRWNVQISRIFTKLFTVKRVSNFQEFLNMIFDPLLKTSKYMGHLQLRYFLTNVCSLDLVINRKDAYLWKEFTDVNCPPINWEAKGDNPTIAHYMYYLFAGIAKLNTIRQDRGENAITLRNNCSPTSNRTSQFGTSHVFTDQIESLVCNLLLCNGGLLQGEPIWKTQSLMLPYLFYLFQIPIIVAPLSSVSSLSSFWQSIQTTSGNSKQSSPSPPPPNSPSSLIYEEQQEPESVKPIYTRDITLGEQPTYSLNPFMKMFKIGFKVTISSKSVLFNSSYTSEPIIEEFSVAASIYLLNAADLCELSRNSVISSGYEGWYKKHWAGVTVNRTDLKFPQETLGMIDEWYDNEIDTRIKHNVPMIRRGYRKETWDQEWIFINEQIG</sequence>
<dbReference type="OrthoDB" id="1723809at2759"/>
<protein>
    <recommendedName>
        <fullName evidence="5">Inactive deaminase YJL070C</fullName>
    </recommendedName>
</protein>
<proteinExistence type="inferred from homology"/>
<dbReference type="PANTHER" id="PTHR11359">
    <property type="entry name" value="AMP DEAMINASE"/>
    <property type="match status" value="1"/>
</dbReference>
<dbReference type="InterPro" id="IPR006329">
    <property type="entry name" value="AMPD"/>
</dbReference>
<dbReference type="PANTHER" id="PTHR11359:SF7">
    <property type="entry name" value="INACTIVE DEAMINASE YBR284W-RELATED"/>
    <property type="match status" value="1"/>
</dbReference>
<organism evidence="3 4">
    <name type="scientific">Naumovozyma castellii</name>
    <name type="common">Yeast</name>
    <name type="synonym">Saccharomyces castellii</name>
    <dbReference type="NCBI Taxonomy" id="27288"/>
    <lineage>
        <taxon>Eukaryota</taxon>
        <taxon>Fungi</taxon>
        <taxon>Dikarya</taxon>
        <taxon>Ascomycota</taxon>
        <taxon>Saccharomycotina</taxon>
        <taxon>Saccharomycetes</taxon>
        <taxon>Saccharomycetales</taxon>
        <taxon>Saccharomycetaceae</taxon>
        <taxon>Naumovozyma</taxon>
    </lineage>
</organism>
<dbReference type="InterPro" id="IPR032466">
    <property type="entry name" value="Metal_Hydrolase"/>
</dbReference>
<dbReference type="OMA" id="SYNIRWN"/>
<dbReference type="GO" id="GO:0003876">
    <property type="term" value="F:AMP deaminase activity"/>
    <property type="evidence" value="ECO:0007669"/>
    <property type="project" value="InterPro"/>
</dbReference>
<dbReference type="STRING" id="1064592.G0V7N9"/>
<feature type="region of interest" description="Disordered" evidence="2">
    <location>
        <begin position="36"/>
        <end position="67"/>
    </location>
</feature>
<dbReference type="RefSeq" id="XP_003673868.1">
    <property type="nucleotide sequence ID" value="XM_003673820.1"/>
</dbReference>
<gene>
    <name evidence="3" type="primary">NCAS0A09290</name>
    <name evidence="3" type="ordered locus">NCAS_0A09290</name>
</gene>
<evidence type="ECO:0000313" key="4">
    <source>
        <dbReference type="Proteomes" id="UP000001640"/>
    </source>
</evidence>
<evidence type="ECO:0000313" key="3">
    <source>
        <dbReference type="EMBL" id="CCC67487.1"/>
    </source>
</evidence>
<evidence type="ECO:0000256" key="2">
    <source>
        <dbReference type="SAM" id="MobiDB-lite"/>
    </source>
</evidence>
<dbReference type="Pfam" id="PF19326">
    <property type="entry name" value="AMP_deaminase"/>
    <property type="match status" value="2"/>
</dbReference>
<evidence type="ECO:0000256" key="1">
    <source>
        <dbReference type="ARBA" id="ARBA00006676"/>
    </source>
</evidence>
<dbReference type="Gene3D" id="3.20.20.140">
    <property type="entry name" value="Metal-dependent hydrolases"/>
    <property type="match status" value="3"/>
</dbReference>
<dbReference type="InParanoid" id="G0V7N9"/>
<dbReference type="KEGG" id="ncs:NCAS_0A09290"/>
<feature type="compositionally biased region" description="Basic and acidic residues" evidence="2">
    <location>
        <begin position="44"/>
        <end position="67"/>
    </location>
</feature>
<dbReference type="HOGENOM" id="CLU_003782_2_0_1"/>
<comment type="similarity">
    <text evidence="1">Belongs to the metallo-dependent hydrolases superfamily. Adenosine and AMP deaminases family.</text>
</comment>
<reference key="2">
    <citation type="submission" date="2011-08" db="EMBL/GenBank/DDBJ databases">
        <title>Genome sequence of Naumovozyma castellii.</title>
        <authorList>
            <person name="Gordon J.L."/>
            <person name="Armisen D."/>
            <person name="Proux-Wera E."/>
            <person name="OhEigeartaigh S.S."/>
            <person name="Byrne K.P."/>
            <person name="Wolfe K.H."/>
        </authorList>
    </citation>
    <scope>NUCLEOTIDE SEQUENCE</scope>
    <source>
        <strain>Type strain:CBS 4309</strain>
    </source>
</reference>
<dbReference type="FunCoup" id="G0V7N9">
    <property type="interactions" value="103"/>
</dbReference>
<accession>G0V7N9</accession>
<keyword evidence="4" id="KW-1185">Reference proteome</keyword>
<feature type="region of interest" description="Disordered" evidence="2">
    <location>
        <begin position="723"/>
        <end position="743"/>
    </location>
</feature>
<evidence type="ECO:0008006" key="5">
    <source>
        <dbReference type="Google" id="ProtNLM"/>
    </source>
</evidence>
<dbReference type="Proteomes" id="UP000001640">
    <property type="component" value="Chromosome 1"/>
</dbReference>
<dbReference type="eggNOG" id="KOG1096">
    <property type="taxonomic scope" value="Eukaryota"/>
</dbReference>
<dbReference type="AlphaFoldDB" id="G0V7N9"/>
<dbReference type="EMBL" id="HE576752">
    <property type="protein sequence ID" value="CCC67487.1"/>
    <property type="molecule type" value="Genomic_DNA"/>
</dbReference>
<dbReference type="GO" id="GO:0032264">
    <property type="term" value="P:IMP salvage"/>
    <property type="evidence" value="ECO:0007669"/>
    <property type="project" value="InterPro"/>
</dbReference>
<dbReference type="GO" id="GO:0005829">
    <property type="term" value="C:cytosol"/>
    <property type="evidence" value="ECO:0007669"/>
    <property type="project" value="TreeGrafter"/>
</dbReference>